<evidence type="ECO:0000256" key="2">
    <source>
        <dbReference type="ARBA" id="ARBA00022723"/>
    </source>
</evidence>
<keyword evidence="4" id="KW-0862">Zinc</keyword>
<evidence type="ECO:0000259" key="6">
    <source>
        <dbReference type="PROSITE" id="PS50249"/>
    </source>
</evidence>
<dbReference type="GO" id="GO:0008235">
    <property type="term" value="F:metalloexopeptidase activity"/>
    <property type="evidence" value="ECO:0007669"/>
    <property type="project" value="TreeGrafter"/>
</dbReference>
<dbReference type="PROSITE" id="PS50249">
    <property type="entry name" value="MPN"/>
    <property type="match status" value="1"/>
</dbReference>
<dbReference type="EMBL" id="CAEZUZ010000074">
    <property type="protein sequence ID" value="CAB4615906.1"/>
    <property type="molecule type" value="Genomic_DNA"/>
</dbReference>
<protein>
    <submittedName>
        <fullName evidence="8">Unannotated protein</fullName>
    </submittedName>
</protein>
<gene>
    <name evidence="7" type="ORF">UFOPK1808_01305</name>
    <name evidence="8" type="ORF">UFOPK1889_00565</name>
</gene>
<dbReference type="InterPro" id="IPR051929">
    <property type="entry name" value="VirAsm_ModProt"/>
</dbReference>
<evidence type="ECO:0000256" key="3">
    <source>
        <dbReference type="ARBA" id="ARBA00022801"/>
    </source>
</evidence>
<keyword evidence="2" id="KW-0479">Metal-binding</keyword>
<dbReference type="GO" id="GO:0006508">
    <property type="term" value="P:proteolysis"/>
    <property type="evidence" value="ECO:0007669"/>
    <property type="project" value="UniProtKB-KW"/>
</dbReference>
<dbReference type="FunFam" id="3.40.140.10:FF:000085">
    <property type="entry name" value="Mov34/MPN/PAD-1 family protein"/>
    <property type="match status" value="1"/>
</dbReference>
<dbReference type="PANTHER" id="PTHR34858:SF1">
    <property type="entry name" value="CYSO-CYSTEINE PEPTIDASE"/>
    <property type="match status" value="1"/>
</dbReference>
<reference evidence="8" key="1">
    <citation type="submission" date="2020-05" db="EMBL/GenBank/DDBJ databases">
        <authorList>
            <person name="Chiriac C."/>
            <person name="Salcher M."/>
            <person name="Ghai R."/>
            <person name="Kavagutti S V."/>
        </authorList>
    </citation>
    <scope>NUCLEOTIDE SEQUENCE</scope>
</reference>
<evidence type="ECO:0000256" key="4">
    <source>
        <dbReference type="ARBA" id="ARBA00022833"/>
    </source>
</evidence>
<evidence type="ECO:0000313" key="7">
    <source>
        <dbReference type="EMBL" id="CAB4609973.1"/>
    </source>
</evidence>
<dbReference type="EMBL" id="CAEZUL010000192">
    <property type="protein sequence ID" value="CAB4609973.1"/>
    <property type="molecule type" value="Genomic_DNA"/>
</dbReference>
<evidence type="ECO:0000256" key="5">
    <source>
        <dbReference type="ARBA" id="ARBA00023049"/>
    </source>
</evidence>
<dbReference type="CDD" id="cd08070">
    <property type="entry name" value="MPN_like"/>
    <property type="match status" value="1"/>
</dbReference>
<accession>A0A6J6HS79</accession>
<name>A0A6J6HS79_9ZZZZ</name>
<dbReference type="Gene3D" id="3.40.140.10">
    <property type="entry name" value="Cytidine Deaminase, domain 2"/>
    <property type="match status" value="1"/>
</dbReference>
<dbReference type="GO" id="GO:0008270">
    <property type="term" value="F:zinc ion binding"/>
    <property type="evidence" value="ECO:0007669"/>
    <property type="project" value="TreeGrafter"/>
</dbReference>
<keyword evidence="5" id="KW-0482">Metalloprotease</keyword>
<dbReference type="InterPro" id="IPR000555">
    <property type="entry name" value="JAMM/MPN+_dom"/>
</dbReference>
<keyword evidence="1" id="KW-0645">Protease</keyword>
<sequence>MSEKNSPQILIPAEALEAMAAHAYQCFPEEACGLLVGDRLANQVARFVPTTNTAHSARVYTIDPKEHLRAEMAAEADGFDIIGCVHSHTHTDPYPSPTDVSQAPDPDWHYIIVGLKTGSPVSRAYRIVGETISEETITPC</sequence>
<dbReference type="Pfam" id="PF14464">
    <property type="entry name" value="Prok-JAB"/>
    <property type="match status" value="1"/>
</dbReference>
<dbReference type="AlphaFoldDB" id="A0A6J6HS79"/>
<feature type="domain" description="MPN" evidence="6">
    <location>
        <begin position="9"/>
        <end position="131"/>
    </location>
</feature>
<organism evidence="8">
    <name type="scientific">freshwater metagenome</name>
    <dbReference type="NCBI Taxonomy" id="449393"/>
    <lineage>
        <taxon>unclassified sequences</taxon>
        <taxon>metagenomes</taxon>
        <taxon>ecological metagenomes</taxon>
    </lineage>
</organism>
<keyword evidence="3" id="KW-0378">Hydrolase</keyword>
<dbReference type="InterPro" id="IPR037518">
    <property type="entry name" value="MPN"/>
</dbReference>
<proteinExistence type="predicted"/>
<dbReference type="SMART" id="SM00232">
    <property type="entry name" value="JAB_MPN"/>
    <property type="match status" value="1"/>
</dbReference>
<dbReference type="PANTHER" id="PTHR34858">
    <property type="entry name" value="CYSO-CYSTEINE PEPTIDASE"/>
    <property type="match status" value="1"/>
</dbReference>
<dbReference type="InterPro" id="IPR028090">
    <property type="entry name" value="JAB_dom_prok"/>
</dbReference>
<dbReference type="SUPFAM" id="SSF102712">
    <property type="entry name" value="JAB1/MPN domain"/>
    <property type="match status" value="1"/>
</dbReference>
<evidence type="ECO:0000313" key="8">
    <source>
        <dbReference type="EMBL" id="CAB4615906.1"/>
    </source>
</evidence>
<evidence type="ECO:0000256" key="1">
    <source>
        <dbReference type="ARBA" id="ARBA00022670"/>
    </source>
</evidence>